<comment type="caution">
    <text evidence="1">The sequence shown here is derived from an EMBL/GenBank/DDBJ whole genome shotgun (WGS) entry which is preliminary data.</text>
</comment>
<proteinExistence type="predicted"/>
<dbReference type="SUPFAM" id="SSF50998">
    <property type="entry name" value="Quinoprotein alcohol dehydrogenase-like"/>
    <property type="match status" value="1"/>
</dbReference>
<dbReference type="AlphaFoldDB" id="A0AAP2GI37"/>
<gene>
    <name evidence="1" type="ORF">KK078_10875</name>
</gene>
<evidence type="ECO:0000313" key="2">
    <source>
        <dbReference type="Proteomes" id="UP001319180"/>
    </source>
</evidence>
<dbReference type="Gene3D" id="2.130.10.10">
    <property type="entry name" value="YVTN repeat-like/Quinoprotein amine dehydrogenase"/>
    <property type="match status" value="1"/>
</dbReference>
<keyword evidence="2" id="KW-1185">Reference proteome</keyword>
<organism evidence="1 2">
    <name type="scientific">Dawidia soli</name>
    <dbReference type="NCBI Taxonomy" id="2782352"/>
    <lineage>
        <taxon>Bacteria</taxon>
        <taxon>Pseudomonadati</taxon>
        <taxon>Bacteroidota</taxon>
        <taxon>Cytophagia</taxon>
        <taxon>Cytophagales</taxon>
        <taxon>Chryseotaleaceae</taxon>
        <taxon>Dawidia</taxon>
    </lineage>
</organism>
<dbReference type="RefSeq" id="WP_254090300.1">
    <property type="nucleotide sequence ID" value="NZ_JAHESC010000013.1"/>
</dbReference>
<dbReference type="EMBL" id="JAHESC010000013">
    <property type="protein sequence ID" value="MBT1687065.1"/>
    <property type="molecule type" value="Genomic_DNA"/>
</dbReference>
<dbReference type="Proteomes" id="UP001319180">
    <property type="component" value="Unassembled WGS sequence"/>
</dbReference>
<dbReference type="InterPro" id="IPR015943">
    <property type="entry name" value="WD40/YVTN_repeat-like_dom_sf"/>
</dbReference>
<protein>
    <submittedName>
        <fullName evidence="1">Uncharacterized protein</fullName>
    </submittedName>
</protein>
<name>A0AAP2GI37_9BACT</name>
<evidence type="ECO:0000313" key="1">
    <source>
        <dbReference type="EMBL" id="MBT1687065.1"/>
    </source>
</evidence>
<accession>A0AAP2GI37</accession>
<sequence length="331" mass="38170">MLFRLTEVVEQVRYADFSEGSLIYIDRRGTVICKDDNGTCVIAENMKDFRADLSYIFCFNKMDNLEVYRKGEKIKHFDGTFCRLPIYQNADHVFVFQEVDDVEKFIRLDANLHAVTYAWDDNFPSDIRGEYFFVRQGALFSCHRLSDGQELWTMNVYEVSGETEGSVMYDRILLDGKLFISLVTGVVLCLNVATGEIIEKIPFDKSRIQLHNGLIYGTGGRELGILDPKTLTWRTVDFSETLKGHNFHFQANCFIVQGDELYFMNRVPHYTSEGAHVIGVVKISTRELLWHIDIPVTEGYFWVEDMGVKGDKLYVLAQEAVLHIFERNVLS</sequence>
<dbReference type="InterPro" id="IPR011047">
    <property type="entry name" value="Quinoprotein_ADH-like_sf"/>
</dbReference>
<reference evidence="1 2" key="1">
    <citation type="submission" date="2021-05" db="EMBL/GenBank/DDBJ databases">
        <title>A Polyphasic approach of four new species of the genus Ohtaekwangia: Ohtaekwangia histidinii sp. nov., Ohtaekwangia cretensis sp. nov., Ohtaekwangia indiensis sp. nov., Ohtaekwangia reichenbachii sp. nov. from diverse environment.</title>
        <authorList>
            <person name="Octaviana S."/>
        </authorList>
    </citation>
    <scope>NUCLEOTIDE SEQUENCE [LARGE SCALE GENOMIC DNA]</scope>
    <source>
        <strain evidence="1 2">PWU37</strain>
    </source>
</reference>